<gene>
    <name evidence="11" type="ORF">RJ640_018385</name>
</gene>
<feature type="compositionally biased region" description="Basic residues" evidence="9">
    <location>
        <begin position="601"/>
        <end position="610"/>
    </location>
</feature>
<keyword evidence="3 7" id="KW-0812">Transmembrane</keyword>
<dbReference type="PROSITE" id="PS01022">
    <property type="entry name" value="PTR2_1"/>
    <property type="match status" value="1"/>
</dbReference>
<dbReference type="Proteomes" id="UP001187471">
    <property type="component" value="Unassembled WGS sequence"/>
</dbReference>
<dbReference type="PANTHER" id="PTHR11654">
    <property type="entry name" value="OLIGOPEPTIDE TRANSPORTER-RELATED"/>
    <property type="match status" value="1"/>
</dbReference>
<dbReference type="Pfam" id="PF00854">
    <property type="entry name" value="PTR2"/>
    <property type="match status" value="1"/>
</dbReference>
<feature type="transmembrane region" description="Helical" evidence="10">
    <location>
        <begin position="501"/>
        <end position="517"/>
    </location>
</feature>
<accession>A0AA88QDL1</accession>
<evidence type="ECO:0000313" key="12">
    <source>
        <dbReference type="Proteomes" id="UP001187471"/>
    </source>
</evidence>
<dbReference type="GO" id="GO:0006857">
    <property type="term" value="P:oligopeptide transport"/>
    <property type="evidence" value="ECO:0007669"/>
    <property type="project" value="InterPro"/>
</dbReference>
<protein>
    <submittedName>
        <fullName evidence="11">Uncharacterized protein</fullName>
    </submittedName>
</protein>
<dbReference type="PROSITE" id="PS01023">
    <property type="entry name" value="PTR2_2"/>
    <property type="match status" value="1"/>
</dbReference>
<proteinExistence type="inferred from homology"/>
<comment type="similarity">
    <text evidence="6">Belongs to the major facilitator superfamily. Phosphate:H(+) symporter (TC 2.A.1.9) family.</text>
</comment>
<dbReference type="Gene3D" id="1.20.1250.20">
    <property type="entry name" value="MFS general substrate transporter like domains"/>
    <property type="match status" value="1"/>
</dbReference>
<feature type="transmembrane region" description="Helical" evidence="10">
    <location>
        <begin position="537"/>
        <end position="554"/>
    </location>
</feature>
<dbReference type="EMBL" id="JAVXUO010003150">
    <property type="protein sequence ID" value="KAK2966132.1"/>
    <property type="molecule type" value="Genomic_DNA"/>
</dbReference>
<dbReference type="AlphaFoldDB" id="A0AA88QDL1"/>
<reference evidence="11" key="1">
    <citation type="submission" date="2022-12" db="EMBL/GenBank/DDBJ databases">
        <title>Draft genome assemblies for two species of Escallonia (Escalloniales).</title>
        <authorList>
            <person name="Chanderbali A."/>
            <person name="Dervinis C."/>
            <person name="Anghel I."/>
            <person name="Soltis D."/>
            <person name="Soltis P."/>
            <person name="Zapata F."/>
        </authorList>
    </citation>
    <scope>NUCLEOTIDE SEQUENCE</scope>
    <source>
        <strain evidence="11">UCBG92.1500</strain>
        <tissue evidence="11">Leaf</tissue>
    </source>
</reference>
<feature type="transmembrane region" description="Helical" evidence="10">
    <location>
        <begin position="375"/>
        <end position="395"/>
    </location>
</feature>
<evidence type="ECO:0000256" key="8">
    <source>
        <dbReference type="SAM" id="Coils"/>
    </source>
</evidence>
<dbReference type="InterPro" id="IPR036259">
    <property type="entry name" value="MFS_trans_sf"/>
</dbReference>
<evidence type="ECO:0000256" key="10">
    <source>
        <dbReference type="SAM" id="Phobius"/>
    </source>
</evidence>
<feature type="transmembrane region" description="Helical" evidence="10">
    <location>
        <begin position="774"/>
        <end position="791"/>
    </location>
</feature>
<feature type="coiled-coil region" evidence="8">
    <location>
        <begin position="692"/>
        <end position="733"/>
    </location>
</feature>
<feature type="transmembrane region" description="Helical" evidence="10">
    <location>
        <begin position="416"/>
        <end position="434"/>
    </location>
</feature>
<feature type="transmembrane region" description="Helical" evidence="10">
    <location>
        <begin position="454"/>
        <end position="480"/>
    </location>
</feature>
<keyword evidence="12" id="KW-1185">Reference proteome</keyword>
<sequence>MGIDDDDVYTKDGTVDIRNQPAVKRKTGTWKACPFILGNECCERLAYYGMSTNLVNYLKDRLNQSSVTASNNVTNWSGTCYLTPLIGAFLADAYFGRYWTIALFSMIYVCGMTLLTMSASVKGLTPTCEKDVCHPNKSQTGVFFAALYLIALGTGGIKPCVSTFGADQFDENDKSEKEKKSSFFNWFYLSINVGALVASSVLVWIQMNVGWGWGFGVPAVAMAIAIVSFFSGSRLYRIQKPGGSPLTRILQVLVASVRKSDVRVPENKSLLYETADEKCAIEGSRKLEHTEMLKFFDRAAVETETDRVDGVALPWKLCTVTQVEELKSVIRLLPVWASGIIFSAVYSQMSTMFVLQGDTMDQHIGPNFKIPAASLSLFDTLSVIFWAPVYDRVIVGLARKFTGHKSGFTQLQRMGIGLVISIFAMIVAGVLEVIRLDYVRRNNYFDLETIPMSIFWQVPQYFLIGCAEVFTFIGQIEFFYDQAPDAMRSLMSALSLTTNALGNYLSTLLVTIVTNVTTRHGHLGWIPDNLNKGHLDYFYWLLAILSLINFFVSARSKLSIRELSISMAHPSHTRNEVDVEKMIALKAIQTSFTPTKHAFFHRREPSKRKNSILSLSKPNDSESETPPPEGDTRKQELLARIAMLQTQKVRLTDYLDERSTYLTQFAEEANSEFDQIGEDALKELDEASTRIMENIESRMQAFEESAEANKLEIEKNKETLEEFEGQIQRERNEGLFFQNLGQKAPSDKAKAKEEVQKIKELTIGNAGSKTRRNIYLALIGLIVVGIVDSLISSSADWRKVAVLGVILVGLLSQFIYEQNMSSETDRKQKERTEEKKE</sequence>
<evidence type="ECO:0000256" key="1">
    <source>
        <dbReference type="ARBA" id="ARBA00004141"/>
    </source>
</evidence>
<name>A0AA88QDL1_9ASTE</name>
<dbReference type="SUPFAM" id="SSF103473">
    <property type="entry name" value="MFS general substrate transporter"/>
    <property type="match status" value="1"/>
</dbReference>
<evidence type="ECO:0000256" key="9">
    <source>
        <dbReference type="SAM" id="MobiDB-lite"/>
    </source>
</evidence>
<dbReference type="GO" id="GO:0016020">
    <property type="term" value="C:membrane"/>
    <property type="evidence" value="ECO:0007669"/>
    <property type="project" value="UniProtKB-SubCell"/>
</dbReference>
<evidence type="ECO:0000256" key="3">
    <source>
        <dbReference type="ARBA" id="ARBA00022692"/>
    </source>
</evidence>
<evidence type="ECO:0000313" key="11">
    <source>
        <dbReference type="EMBL" id="KAK2966132.1"/>
    </source>
</evidence>
<feature type="transmembrane region" description="Helical" evidence="10">
    <location>
        <begin position="797"/>
        <end position="816"/>
    </location>
</feature>
<evidence type="ECO:0000256" key="6">
    <source>
        <dbReference type="ARBA" id="ARBA00044504"/>
    </source>
</evidence>
<feature type="transmembrane region" description="Helical" evidence="10">
    <location>
        <begin position="211"/>
        <end position="230"/>
    </location>
</feature>
<keyword evidence="7" id="KW-0813">Transport</keyword>
<dbReference type="GO" id="GO:0022857">
    <property type="term" value="F:transmembrane transporter activity"/>
    <property type="evidence" value="ECO:0007669"/>
    <property type="project" value="InterPro"/>
</dbReference>
<feature type="transmembrane region" description="Helical" evidence="10">
    <location>
        <begin position="98"/>
        <end position="121"/>
    </location>
</feature>
<comment type="similarity">
    <text evidence="2 7">Belongs to the major facilitator superfamily. Proton-dependent oligopeptide transporter (POT/PTR) (TC 2.A.17) family.</text>
</comment>
<feature type="transmembrane region" description="Helical" evidence="10">
    <location>
        <begin position="186"/>
        <end position="205"/>
    </location>
</feature>
<evidence type="ECO:0000256" key="4">
    <source>
        <dbReference type="ARBA" id="ARBA00022989"/>
    </source>
</evidence>
<evidence type="ECO:0000256" key="7">
    <source>
        <dbReference type="RuleBase" id="RU003755"/>
    </source>
</evidence>
<keyword evidence="5 10" id="KW-0472">Membrane</keyword>
<feature type="transmembrane region" description="Helical" evidence="10">
    <location>
        <begin position="335"/>
        <end position="355"/>
    </location>
</feature>
<feature type="region of interest" description="Disordered" evidence="9">
    <location>
        <begin position="601"/>
        <end position="632"/>
    </location>
</feature>
<organism evidence="11 12">
    <name type="scientific">Escallonia rubra</name>
    <dbReference type="NCBI Taxonomy" id="112253"/>
    <lineage>
        <taxon>Eukaryota</taxon>
        <taxon>Viridiplantae</taxon>
        <taxon>Streptophyta</taxon>
        <taxon>Embryophyta</taxon>
        <taxon>Tracheophyta</taxon>
        <taxon>Spermatophyta</taxon>
        <taxon>Magnoliopsida</taxon>
        <taxon>eudicotyledons</taxon>
        <taxon>Gunneridae</taxon>
        <taxon>Pentapetalae</taxon>
        <taxon>asterids</taxon>
        <taxon>campanulids</taxon>
        <taxon>Escalloniales</taxon>
        <taxon>Escalloniaceae</taxon>
        <taxon>Escallonia</taxon>
    </lineage>
</organism>
<evidence type="ECO:0000256" key="2">
    <source>
        <dbReference type="ARBA" id="ARBA00005982"/>
    </source>
</evidence>
<dbReference type="InterPro" id="IPR018456">
    <property type="entry name" value="PTR2_symporter_CS"/>
</dbReference>
<dbReference type="InterPro" id="IPR000109">
    <property type="entry name" value="POT_fam"/>
</dbReference>
<feature type="transmembrane region" description="Helical" evidence="10">
    <location>
        <begin position="141"/>
        <end position="165"/>
    </location>
</feature>
<keyword evidence="8" id="KW-0175">Coiled coil</keyword>
<evidence type="ECO:0000256" key="5">
    <source>
        <dbReference type="ARBA" id="ARBA00023136"/>
    </source>
</evidence>
<comment type="caution">
    <text evidence="11">The sequence shown here is derived from an EMBL/GenBank/DDBJ whole genome shotgun (WGS) entry which is preliminary data.</text>
</comment>
<comment type="subcellular location">
    <subcellularLocation>
        <location evidence="1 7">Membrane</location>
        <topology evidence="1 7">Multi-pass membrane protein</topology>
    </subcellularLocation>
</comment>
<keyword evidence="4 10" id="KW-1133">Transmembrane helix</keyword>